<evidence type="ECO:0000256" key="2">
    <source>
        <dbReference type="ARBA" id="ARBA00023125"/>
    </source>
</evidence>
<keyword evidence="2 4" id="KW-0238">DNA-binding</keyword>
<comment type="caution">
    <text evidence="7">The sequence shown here is derived from an EMBL/GenBank/DDBJ whole genome shotgun (WGS) entry which is preliminary data.</text>
</comment>
<dbReference type="PATRIC" id="fig|1267003.4.peg.944"/>
<dbReference type="PANTHER" id="PTHR30349:SF64">
    <property type="entry name" value="PROPHAGE INTEGRASE INTD-RELATED"/>
    <property type="match status" value="1"/>
</dbReference>
<dbReference type="InterPro" id="IPR025269">
    <property type="entry name" value="SAM-like_dom"/>
</dbReference>
<evidence type="ECO:0000256" key="4">
    <source>
        <dbReference type="PROSITE-ProRule" id="PRU01248"/>
    </source>
</evidence>
<dbReference type="Gene3D" id="1.10.150.130">
    <property type="match status" value="1"/>
</dbReference>
<proteinExistence type="inferred from homology"/>
<keyword evidence="8" id="KW-1185">Reference proteome</keyword>
<dbReference type="PROSITE" id="PS51898">
    <property type="entry name" value="TYR_RECOMBINASE"/>
    <property type="match status" value="1"/>
</dbReference>
<evidence type="ECO:0000259" key="6">
    <source>
        <dbReference type="PROSITE" id="PS51900"/>
    </source>
</evidence>
<evidence type="ECO:0000256" key="3">
    <source>
        <dbReference type="ARBA" id="ARBA00023172"/>
    </source>
</evidence>
<evidence type="ECO:0000256" key="1">
    <source>
        <dbReference type="ARBA" id="ARBA00008857"/>
    </source>
</evidence>
<comment type="similarity">
    <text evidence="1">Belongs to the 'phage' integrase family.</text>
</comment>
<dbReference type="InterPro" id="IPR010998">
    <property type="entry name" value="Integrase_recombinase_N"/>
</dbReference>
<dbReference type="PANTHER" id="PTHR30349">
    <property type="entry name" value="PHAGE INTEGRASE-RELATED"/>
    <property type="match status" value="1"/>
</dbReference>
<dbReference type="InterPro" id="IPR011010">
    <property type="entry name" value="DNA_brk_join_enz"/>
</dbReference>
<dbReference type="OrthoDB" id="9803188at2"/>
<organism evidence="7 8">
    <name type="scientific">Levilactobacillus parabrevis ATCC 53295</name>
    <dbReference type="NCBI Taxonomy" id="1267003"/>
    <lineage>
        <taxon>Bacteria</taxon>
        <taxon>Bacillati</taxon>
        <taxon>Bacillota</taxon>
        <taxon>Bacilli</taxon>
        <taxon>Lactobacillales</taxon>
        <taxon>Lactobacillaceae</taxon>
        <taxon>Levilactobacillus</taxon>
    </lineage>
</organism>
<reference evidence="7 8" key="1">
    <citation type="journal article" date="2015" name="Genome Announc.">
        <title>Expanding the biotechnology potential of lactobacilli through comparative genomics of 213 strains and associated genera.</title>
        <authorList>
            <person name="Sun Z."/>
            <person name="Harris H.M."/>
            <person name="McCann A."/>
            <person name="Guo C."/>
            <person name="Argimon S."/>
            <person name="Zhang W."/>
            <person name="Yang X."/>
            <person name="Jeffery I.B."/>
            <person name="Cooney J.C."/>
            <person name="Kagawa T.F."/>
            <person name="Liu W."/>
            <person name="Song Y."/>
            <person name="Salvetti E."/>
            <person name="Wrobel A."/>
            <person name="Rasinkangas P."/>
            <person name="Parkhill J."/>
            <person name="Rea M.C."/>
            <person name="O'Sullivan O."/>
            <person name="Ritari J."/>
            <person name="Douillard F.P."/>
            <person name="Paul Ross R."/>
            <person name="Yang R."/>
            <person name="Briner A.E."/>
            <person name="Felis G.E."/>
            <person name="de Vos W.M."/>
            <person name="Barrangou R."/>
            <person name="Klaenhammer T.R."/>
            <person name="Caufield P.W."/>
            <person name="Cui Y."/>
            <person name="Zhang H."/>
            <person name="O'Toole P.W."/>
        </authorList>
    </citation>
    <scope>NUCLEOTIDE SEQUENCE [LARGE SCALE GENOMIC DNA]</scope>
    <source>
        <strain evidence="7 8">ATCC 53295</strain>
    </source>
</reference>
<dbReference type="Pfam" id="PF13102">
    <property type="entry name" value="Phage_int_SAM_5"/>
    <property type="match status" value="1"/>
</dbReference>
<feature type="domain" description="Tyr recombinase" evidence="5">
    <location>
        <begin position="167"/>
        <end position="369"/>
    </location>
</feature>
<dbReference type="Proteomes" id="UP000051176">
    <property type="component" value="Unassembled WGS sequence"/>
</dbReference>
<dbReference type="GO" id="GO:0006310">
    <property type="term" value="P:DNA recombination"/>
    <property type="evidence" value="ECO:0007669"/>
    <property type="project" value="UniProtKB-KW"/>
</dbReference>
<protein>
    <submittedName>
        <fullName evidence="7">Prophage Lp2 protein 2, integrase</fullName>
    </submittedName>
</protein>
<sequence length="377" mass="43999">MSRVYLNPMKGGRTYKAEFTIGSGSTRRRKTKTFDDQKQAKNWIHKMQVDFDTGTTFEMANWSFVDYYWHWVQLYKEPVISPNTLETYRTSYQHFKRCMGNVKVEQLSRNTIQRFLNVLGMSHESARKDLMHIRACLRDAVIDGVIARNPALGELNIIADPNLTKSDDKKFMAISEFKKVRDFLLDYDYQMYDINRLALMIISQSALRVGECLALKYEDIDLLHNTIRVDESWDSMHYTLREPKTPHAVRRIPIPPKVALILRHWISFHRQSLFQLGIANPQHLLLLNRRGVLTRASSINTSYHQLQKHLGITPKYSTHTLRHTLASLMIGDKNVSINYISRYLGHASTMITEKYYIGLLPEQIEEFNNEALRVISE</sequence>
<dbReference type="PROSITE" id="PS51900">
    <property type="entry name" value="CB"/>
    <property type="match status" value="1"/>
</dbReference>
<evidence type="ECO:0000259" key="5">
    <source>
        <dbReference type="PROSITE" id="PS51898"/>
    </source>
</evidence>
<dbReference type="SUPFAM" id="SSF56349">
    <property type="entry name" value="DNA breaking-rejoining enzymes"/>
    <property type="match status" value="1"/>
</dbReference>
<evidence type="ECO:0000313" key="8">
    <source>
        <dbReference type="Proteomes" id="UP000051176"/>
    </source>
</evidence>
<dbReference type="InterPro" id="IPR002104">
    <property type="entry name" value="Integrase_catalytic"/>
</dbReference>
<dbReference type="eggNOG" id="COG0582">
    <property type="taxonomic scope" value="Bacteria"/>
</dbReference>
<dbReference type="EMBL" id="AZCZ01000023">
    <property type="protein sequence ID" value="KRK36326.1"/>
    <property type="molecule type" value="Genomic_DNA"/>
</dbReference>
<accession>A0A0R1GQJ3</accession>
<dbReference type="GO" id="GO:0015074">
    <property type="term" value="P:DNA integration"/>
    <property type="evidence" value="ECO:0007669"/>
    <property type="project" value="InterPro"/>
</dbReference>
<dbReference type="Pfam" id="PF00589">
    <property type="entry name" value="Phage_integrase"/>
    <property type="match status" value="1"/>
</dbReference>
<keyword evidence="3" id="KW-0233">DNA recombination</keyword>
<name>A0A0R1GQJ3_9LACO</name>
<dbReference type="Gene3D" id="1.10.443.10">
    <property type="entry name" value="Intergrase catalytic core"/>
    <property type="match status" value="1"/>
</dbReference>
<dbReference type="InterPro" id="IPR044068">
    <property type="entry name" value="CB"/>
</dbReference>
<dbReference type="InterPro" id="IPR050090">
    <property type="entry name" value="Tyrosine_recombinase_XerCD"/>
</dbReference>
<dbReference type="RefSeq" id="WP_027825986.1">
    <property type="nucleotide sequence ID" value="NZ_AZCZ01000023.1"/>
</dbReference>
<dbReference type="GO" id="GO:0003677">
    <property type="term" value="F:DNA binding"/>
    <property type="evidence" value="ECO:0007669"/>
    <property type="project" value="UniProtKB-UniRule"/>
</dbReference>
<dbReference type="InterPro" id="IPR013762">
    <property type="entry name" value="Integrase-like_cat_sf"/>
</dbReference>
<feature type="domain" description="Core-binding (CB)" evidence="6">
    <location>
        <begin position="59"/>
        <end position="141"/>
    </location>
</feature>
<evidence type="ECO:0000313" key="7">
    <source>
        <dbReference type="EMBL" id="KRK36326.1"/>
    </source>
</evidence>
<gene>
    <name evidence="7" type="ORF">FD07_GL000886</name>
</gene>
<dbReference type="CDD" id="cd01189">
    <property type="entry name" value="INT_ICEBs1_C_like"/>
    <property type="match status" value="1"/>
</dbReference>
<dbReference type="AlphaFoldDB" id="A0A0R1GQJ3"/>
<dbReference type="STRING" id="357278.IV61_GL000953"/>